<dbReference type="PANTHER" id="PTHR43106:SF1">
    <property type="entry name" value="DEHYDROGENASE-RELATED"/>
    <property type="match status" value="1"/>
</dbReference>
<comment type="caution">
    <text evidence="1">The sequence shown here is derived from an EMBL/GenBank/DDBJ whole genome shotgun (WGS) entry which is preliminary data.</text>
</comment>
<dbReference type="RefSeq" id="WP_156713316.1">
    <property type="nucleotide sequence ID" value="NZ_WPHG01000003.1"/>
</dbReference>
<reference evidence="1 2" key="1">
    <citation type="submission" date="2019-12" db="EMBL/GenBank/DDBJ databases">
        <title>Nitratireductor arenosus sp. nov., Isolated from sea sand, Jeju island, South Korea.</title>
        <authorList>
            <person name="Kim W."/>
        </authorList>
    </citation>
    <scope>NUCLEOTIDE SEQUENCE [LARGE SCALE GENOMIC DNA]</scope>
    <source>
        <strain evidence="1 2">CAU 1489</strain>
    </source>
</reference>
<evidence type="ECO:0000313" key="1">
    <source>
        <dbReference type="EMBL" id="MVA98371.1"/>
    </source>
</evidence>
<dbReference type="Pfam" id="PF13450">
    <property type="entry name" value="NAD_binding_8"/>
    <property type="match status" value="1"/>
</dbReference>
<dbReference type="AlphaFoldDB" id="A0A844QKE2"/>
<dbReference type="InterPro" id="IPR036188">
    <property type="entry name" value="FAD/NAD-bd_sf"/>
</dbReference>
<dbReference type="EMBL" id="WPHG01000003">
    <property type="protein sequence ID" value="MVA98371.1"/>
    <property type="molecule type" value="Genomic_DNA"/>
</dbReference>
<dbReference type="PANTHER" id="PTHR43106">
    <property type="entry name" value="DEHYDROGENASE-RELATED"/>
    <property type="match status" value="1"/>
</dbReference>
<protein>
    <recommendedName>
        <fullName evidence="3">FAD dependent oxidoreductase</fullName>
    </recommendedName>
</protein>
<gene>
    <name evidence="1" type="ORF">GN330_14070</name>
</gene>
<evidence type="ECO:0008006" key="3">
    <source>
        <dbReference type="Google" id="ProtNLM"/>
    </source>
</evidence>
<dbReference type="Gene3D" id="3.50.50.60">
    <property type="entry name" value="FAD/NAD(P)-binding domain"/>
    <property type="match status" value="1"/>
</dbReference>
<organism evidence="1 2">
    <name type="scientific">Nitratireductor arenosus</name>
    <dbReference type="NCBI Taxonomy" id="2682096"/>
    <lineage>
        <taxon>Bacteria</taxon>
        <taxon>Pseudomonadati</taxon>
        <taxon>Pseudomonadota</taxon>
        <taxon>Alphaproteobacteria</taxon>
        <taxon>Hyphomicrobiales</taxon>
        <taxon>Phyllobacteriaceae</taxon>
        <taxon>Nitratireductor</taxon>
    </lineage>
</organism>
<dbReference type="Proteomes" id="UP000463224">
    <property type="component" value="Unassembled WGS sequence"/>
</dbReference>
<evidence type="ECO:0000313" key="2">
    <source>
        <dbReference type="Proteomes" id="UP000463224"/>
    </source>
</evidence>
<keyword evidence="2" id="KW-1185">Reference proteome</keyword>
<dbReference type="SUPFAM" id="SSF51905">
    <property type="entry name" value="FAD/NAD(P)-binding domain"/>
    <property type="match status" value="1"/>
</dbReference>
<accession>A0A844QKE2</accession>
<sequence>MARIAIIGGGPAGLAAAFCLAASGIEFRLFEAGRALEERHHDRADELGCGIGGAGLFSDGKFSFHPSGSHLYRLRDKDRLWSAYDQISALLDGVGIKVPVTDRADGGDFVWTGDPITTKDYPSSYGTLAQRAELIAALSRDYRPWIRTGTTVEQVSRHGTGYTVRSRPAGGFTRDENFSHIIVATGRFGPQATASLMPGLVPTTELRYEFGIRIEHPNRVGFLNAVDRPDVKYIINALGTEVRTFCTCRNGEVWLIPYNGPSALSGRSDGPPSGFSNFGLLARFSGDAVEKGRRIWRHYQAAIAGSGSALWQPLPEFLDRTPTGTPGLDGRPWHPRAEFRRGNIAAMLHAELHAILAGSLRVLVDQFPDLYSAETVCLFPAIEGVGAFPRNDLDLKGPAENIWFCGDAVGRFRGLIPALVSGGYAAAAACSAIAGNDSADADRQSDLGVAAE</sequence>
<proteinExistence type="predicted"/>
<name>A0A844QKE2_9HYPH</name>